<keyword evidence="6" id="KW-0378">Hydrolase</keyword>
<dbReference type="GO" id="GO:0005737">
    <property type="term" value="C:cytoplasm"/>
    <property type="evidence" value="ECO:0007669"/>
    <property type="project" value="TreeGrafter"/>
</dbReference>
<organism evidence="10 11">
    <name type="scientific">Peronospora matthiolae</name>
    <dbReference type="NCBI Taxonomy" id="2874970"/>
    <lineage>
        <taxon>Eukaryota</taxon>
        <taxon>Sar</taxon>
        <taxon>Stramenopiles</taxon>
        <taxon>Oomycota</taxon>
        <taxon>Peronosporomycetes</taxon>
        <taxon>Peronosporales</taxon>
        <taxon>Peronosporaceae</taxon>
        <taxon>Peronospora</taxon>
    </lineage>
</organism>
<dbReference type="GO" id="GO:0003934">
    <property type="term" value="F:GTP cyclohydrolase I activity"/>
    <property type="evidence" value="ECO:0007669"/>
    <property type="project" value="UniProtKB-EC"/>
</dbReference>
<dbReference type="GO" id="GO:0006729">
    <property type="term" value="P:tetrahydrobiopterin biosynthetic process"/>
    <property type="evidence" value="ECO:0007669"/>
    <property type="project" value="TreeGrafter"/>
</dbReference>
<evidence type="ECO:0000313" key="10">
    <source>
        <dbReference type="EMBL" id="CAK7936391.1"/>
    </source>
</evidence>
<dbReference type="PANTHER" id="PTHR11109:SF7">
    <property type="entry name" value="GTP CYCLOHYDROLASE 1"/>
    <property type="match status" value="1"/>
</dbReference>
<name>A0AAV1UPG1_9STRA</name>
<evidence type="ECO:0000256" key="6">
    <source>
        <dbReference type="ARBA" id="ARBA00022801"/>
    </source>
</evidence>
<dbReference type="CDD" id="cd00642">
    <property type="entry name" value="GTP_cyclohydro1"/>
    <property type="match status" value="1"/>
</dbReference>
<keyword evidence="7" id="KW-0342">GTP-binding</keyword>
<dbReference type="FunFam" id="3.30.1130.10:FF:000012">
    <property type="entry name" value="GTP cyclohydrolase 1"/>
    <property type="match status" value="1"/>
</dbReference>
<dbReference type="EMBL" id="CAKLBY020000224">
    <property type="protein sequence ID" value="CAK7936391.1"/>
    <property type="molecule type" value="Genomic_DNA"/>
</dbReference>
<comment type="similarity">
    <text evidence="2">Belongs to the GTP cyclohydrolase I family.</text>
</comment>
<dbReference type="Proteomes" id="UP001162060">
    <property type="component" value="Unassembled WGS sequence"/>
</dbReference>
<evidence type="ECO:0000313" key="11">
    <source>
        <dbReference type="Proteomes" id="UP001162060"/>
    </source>
</evidence>
<dbReference type="Gene3D" id="3.30.1130.10">
    <property type="match status" value="1"/>
</dbReference>
<dbReference type="InterPro" id="IPR043134">
    <property type="entry name" value="GTP-CH-I_N"/>
</dbReference>
<dbReference type="Gene3D" id="1.10.286.10">
    <property type="match status" value="1"/>
</dbReference>
<evidence type="ECO:0000256" key="7">
    <source>
        <dbReference type="ARBA" id="ARBA00023134"/>
    </source>
</evidence>
<dbReference type="HAMAP" id="MF_00223">
    <property type="entry name" value="FolE"/>
    <property type="match status" value="1"/>
</dbReference>
<dbReference type="SUPFAM" id="SSF55620">
    <property type="entry name" value="Tetrahydrobiopterin biosynthesis enzymes-like"/>
    <property type="match status" value="1"/>
</dbReference>
<dbReference type="AlphaFoldDB" id="A0AAV1UPG1"/>
<protein>
    <recommendedName>
        <fullName evidence="4">GTP cyclohydrolase 1</fullName>
        <ecNumber evidence="3">3.5.4.16</ecNumber>
    </recommendedName>
    <alternativeName>
        <fullName evidence="8">GTP cyclohydrolase I</fullName>
    </alternativeName>
</protein>
<evidence type="ECO:0000259" key="9">
    <source>
        <dbReference type="Pfam" id="PF01227"/>
    </source>
</evidence>
<dbReference type="GO" id="GO:0046654">
    <property type="term" value="P:tetrahydrofolate biosynthetic process"/>
    <property type="evidence" value="ECO:0007669"/>
    <property type="project" value="InterPro"/>
</dbReference>
<dbReference type="InterPro" id="IPR043133">
    <property type="entry name" value="GTP-CH-I_C/QueF"/>
</dbReference>
<proteinExistence type="inferred from homology"/>
<dbReference type="InterPro" id="IPR001474">
    <property type="entry name" value="GTP_CycHdrlase_I"/>
</dbReference>
<dbReference type="NCBIfam" id="NF006825">
    <property type="entry name" value="PRK09347.1-2"/>
    <property type="match status" value="1"/>
</dbReference>
<sequence>MAPAPTTLTRSDHDVVILLQPPTSTMQAVPTPLLTQEQQQQQQTLAILSMALPTRTATDCSETQEKLEKMAAAVTTLLECIGEDPQREGLLKTPMRMAKALLYNTKGYGQSLAEVLNEAVFEEDHDEMVIVRDIDLYSMCEHHMVPFTGKVHIGYIPNGKVLGLSKLARVSEVFSRRLQVQERLTKQIATAIMGVIKPKGVAVVIEATHMCMVMRGVEKSGASTVTSSVLGVFKSDPRTRSEFMSLIHSRR</sequence>
<feature type="domain" description="GTP cyclohydrolase I" evidence="9">
    <location>
        <begin position="71"/>
        <end position="247"/>
    </location>
</feature>
<dbReference type="InterPro" id="IPR020602">
    <property type="entry name" value="GTP_CycHdrlase_I_dom"/>
</dbReference>
<dbReference type="NCBIfam" id="TIGR00063">
    <property type="entry name" value="folE"/>
    <property type="match status" value="1"/>
</dbReference>
<dbReference type="PROSITE" id="PS00860">
    <property type="entry name" value="GTP_CYCLOHYDROL_1_2"/>
    <property type="match status" value="1"/>
</dbReference>
<evidence type="ECO:0000256" key="3">
    <source>
        <dbReference type="ARBA" id="ARBA00012715"/>
    </source>
</evidence>
<dbReference type="Pfam" id="PF01227">
    <property type="entry name" value="GTP_cyclohydroI"/>
    <property type="match status" value="1"/>
</dbReference>
<dbReference type="FunFam" id="1.10.286.10:FF:000003">
    <property type="entry name" value="GTP cyclohydrolase 1"/>
    <property type="match status" value="1"/>
</dbReference>
<dbReference type="EC" id="3.5.4.16" evidence="3"/>
<dbReference type="GO" id="GO:0008270">
    <property type="term" value="F:zinc ion binding"/>
    <property type="evidence" value="ECO:0007669"/>
    <property type="project" value="TreeGrafter"/>
</dbReference>
<dbReference type="PANTHER" id="PTHR11109">
    <property type="entry name" value="GTP CYCLOHYDROLASE I"/>
    <property type="match status" value="1"/>
</dbReference>
<dbReference type="PROSITE" id="PS00859">
    <property type="entry name" value="GTP_CYCLOHYDROL_1_1"/>
    <property type="match status" value="1"/>
</dbReference>
<comment type="pathway">
    <text evidence="1">Cofactor biosynthesis; 7,8-dihydroneopterin triphosphate biosynthesis; 7,8-dihydroneopterin triphosphate from GTP: step 1/1.</text>
</comment>
<dbReference type="InterPro" id="IPR018234">
    <property type="entry name" value="GTP_CycHdrlase_I_CS"/>
</dbReference>
<reference evidence="10" key="1">
    <citation type="submission" date="2024-01" db="EMBL/GenBank/DDBJ databases">
        <authorList>
            <person name="Webb A."/>
        </authorList>
    </citation>
    <scope>NUCLEOTIDE SEQUENCE</scope>
    <source>
        <strain evidence="10">Pm1</strain>
    </source>
</reference>
<gene>
    <name evidence="10" type="ORF">PM001_LOCUS21541</name>
</gene>
<evidence type="ECO:0000256" key="2">
    <source>
        <dbReference type="ARBA" id="ARBA00008085"/>
    </source>
</evidence>
<accession>A0AAV1UPG1</accession>
<keyword evidence="5" id="KW-0547">Nucleotide-binding</keyword>
<dbReference type="GO" id="GO:0005525">
    <property type="term" value="F:GTP binding"/>
    <property type="evidence" value="ECO:0007669"/>
    <property type="project" value="UniProtKB-KW"/>
</dbReference>
<comment type="caution">
    <text evidence="10">The sequence shown here is derived from an EMBL/GenBank/DDBJ whole genome shotgun (WGS) entry which is preliminary data.</text>
</comment>
<evidence type="ECO:0000256" key="1">
    <source>
        <dbReference type="ARBA" id="ARBA00005080"/>
    </source>
</evidence>
<evidence type="ECO:0000256" key="8">
    <source>
        <dbReference type="ARBA" id="ARBA00030854"/>
    </source>
</evidence>
<evidence type="ECO:0000256" key="4">
    <source>
        <dbReference type="ARBA" id="ARBA00017272"/>
    </source>
</evidence>
<evidence type="ECO:0000256" key="5">
    <source>
        <dbReference type="ARBA" id="ARBA00022741"/>
    </source>
</evidence>
<dbReference type="NCBIfam" id="NF006826">
    <property type="entry name" value="PRK09347.1-3"/>
    <property type="match status" value="1"/>
</dbReference>